<keyword evidence="1" id="KW-0812">Transmembrane</keyword>
<keyword evidence="1" id="KW-1133">Transmembrane helix</keyword>
<organism evidence="2 3">
    <name type="scientific">Corynebacterium felinum</name>
    <dbReference type="NCBI Taxonomy" id="131318"/>
    <lineage>
        <taxon>Bacteria</taxon>
        <taxon>Bacillati</taxon>
        <taxon>Actinomycetota</taxon>
        <taxon>Actinomycetes</taxon>
        <taxon>Mycobacteriales</taxon>
        <taxon>Corynebacteriaceae</taxon>
        <taxon>Corynebacterium</taxon>
    </lineage>
</organism>
<sequence length="187" mass="19261">MMILGSILALLSVFLLIVGGLAWTRHLPGNKYVGIKVPEVRKSKENWDTAHQFAGPLWVAAGAAMAIAAVPPFSGISWLLIFTLIGFIAALYFLGLGASLATRAAGVMGQEHESDGCSSDSGGCCGGASNADTDAHEHTSCEDEGDMPCETTGSCDPSGCSGAGICNEAPTTIDLAALRRAAEESDK</sequence>
<proteinExistence type="predicted"/>
<dbReference type="EMBL" id="JAVDYF010000001">
    <property type="protein sequence ID" value="MDR7354251.1"/>
    <property type="molecule type" value="Genomic_DNA"/>
</dbReference>
<dbReference type="Proteomes" id="UP001183619">
    <property type="component" value="Unassembled WGS sequence"/>
</dbReference>
<accession>A0ABU2B7I2</accession>
<gene>
    <name evidence="2" type="ORF">J2S37_000789</name>
</gene>
<name>A0ABU2B7I2_9CORY</name>
<keyword evidence="1" id="KW-0472">Membrane</keyword>
<comment type="caution">
    <text evidence="2">The sequence shown here is derived from an EMBL/GenBank/DDBJ whole genome shotgun (WGS) entry which is preliminary data.</text>
</comment>
<evidence type="ECO:0008006" key="4">
    <source>
        <dbReference type="Google" id="ProtNLM"/>
    </source>
</evidence>
<feature type="transmembrane region" description="Helical" evidence="1">
    <location>
        <begin position="75"/>
        <end position="94"/>
    </location>
</feature>
<dbReference type="Pfam" id="PF13630">
    <property type="entry name" value="SdpI"/>
    <property type="match status" value="1"/>
</dbReference>
<dbReference type="InterPro" id="IPR025962">
    <property type="entry name" value="SdpI/YhfL"/>
</dbReference>
<evidence type="ECO:0000313" key="2">
    <source>
        <dbReference type="EMBL" id="MDR7354251.1"/>
    </source>
</evidence>
<reference evidence="2 3" key="1">
    <citation type="submission" date="2023-07" db="EMBL/GenBank/DDBJ databases">
        <title>Sequencing the genomes of 1000 actinobacteria strains.</title>
        <authorList>
            <person name="Klenk H.-P."/>
        </authorList>
    </citation>
    <scope>NUCLEOTIDE SEQUENCE [LARGE SCALE GENOMIC DNA]</scope>
    <source>
        <strain evidence="2 3">DSM 44508</strain>
    </source>
</reference>
<evidence type="ECO:0000256" key="1">
    <source>
        <dbReference type="SAM" id="Phobius"/>
    </source>
</evidence>
<evidence type="ECO:0000313" key="3">
    <source>
        <dbReference type="Proteomes" id="UP001183619"/>
    </source>
</evidence>
<keyword evidence="3" id="KW-1185">Reference proteome</keyword>
<protein>
    <recommendedName>
        <fullName evidence="4">SdpI/YhfL protein family protein</fullName>
    </recommendedName>
</protein>
<dbReference type="RefSeq" id="WP_277103299.1">
    <property type="nucleotide sequence ID" value="NZ_BAAAJS010000028.1"/>
</dbReference>